<evidence type="ECO:0000313" key="12">
    <source>
        <dbReference type="EMBL" id="SFV28447.1"/>
    </source>
</evidence>
<keyword evidence="9" id="KW-0812">Transmembrane</keyword>
<keyword evidence="13" id="KW-1185">Reference proteome</keyword>
<keyword evidence="7 12" id="KW-0418">Kinase</keyword>
<reference evidence="13" key="1">
    <citation type="submission" date="2016-10" db="EMBL/GenBank/DDBJ databases">
        <authorList>
            <person name="Varghese N."/>
            <person name="Submissions S."/>
        </authorList>
    </citation>
    <scope>NUCLEOTIDE SEQUENCE [LARGE SCALE GENOMIC DNA]</scope>
    <source>
        <strain evidence="13">DSM 1565</strain>
    </source>
</reference>
<evidence type="ECO:0000259" key="10">
    <source>
        <dbReference type="PROSITE" id="PS50109"/>
    </source>
</evidence>
<keyword evidence="4" id="KW-0597">Phosphoprotein</keyword>
<proteinExistence type="predicted"/>
<sequence>MRIASKLNAALVGVLACGTLAAFCILETTIKPRFDEIEQSDARLNHARVVDALNAATEKLQTATQDYAFWDETYRFVQGENTDAFIKSNLEPQFKAVENLGINILIFLDHANKVRWGAAYNLETQEPLPGVLDELAAFSKAQPNIKDQAPFAKRGLVRSSQGLLLVAISPVLKSDRSGDPMGRVISAKKLDIDGLKQLTGVSFTIDDFKGGSTNTGPDDIRLDILNDKILTSSVIEDVSGNPLVTLEATSPREVSRVGSDAIRSAILLMAAAFLIGNIVLWAFLRRSVVNRIDALKHHMAVAGESGAIQRTSLTDKDDEITELATSFNAMAEQVNHLRDALADSAYMAGLSEWAAGTLHNVRNGLTPITAAAWKIGEAYPTTWLDKVATAASEYAKPTTAPDRREKLAIYLIGNAVKLEQSARHSLSLLGELNAASRNVVEMVSEFERYATRKVDVEPTELLPLLKSSVSATTLLAERNVNVVIPTLSISVSANGIILRQILANIFLNAAEAVQGQLDRGQVEVSVDDSSPDVVRIAISDNGEGIPENRLASIFQKGGSTRSSRSGGLGLHWCANAIKLLGGTISATSGGLGHGTTITLELPRPSQVEKKAA</sequence>
<dbReference type="SMART" id="SM00387">
    <property type="entry name" value="HATPase_c"/>
    <property type="match status" value="1"/>
</dbReference>
<evidence type="ECO:0000256" key="6">
    <source>
        <dbReference type="ARBA" id="ARBA00022741"/>
    </source>
</evidence>
<dbReference type="SMART" id="SM00304">
    <property type="entry name" value="HAMP"/>
    <property type="match status" value="1"/>
</dbReference>
<evidence type="ECO:0000256" key="5">
    <source>
        <dbReference type="ARBA" id="ARBA00022679"/>
    </source>
</evidence>
<evidence type="ECO:0000256" key="2">
    <source>
        <dbReference type="ARBA" id="ARBA00004370"/>
    </source>
</evidence>
<dbReference type="InterPro" id="IPR007892">
    <property type="entry name" value="CHASE4"/>
</dbReference>
<accession>A0A1I7N192</accession>
<dbReference type="GO" id="GO:0016020">
    <property type="term" value="C:membrane"/>
    <property type="evidence" value="ECO:0007669"/>
    <property type="project" value="UniProtKB-SubCell"/>
</dbReference>
<dbReference type="EMBL" id="FPCH01000001">
    <property type="protein sequence ID" value="SFV28447.1"/>
    <property type="molecule type" value="Genomic_DNA"/>
</dbReference>
<comment type="catalytic activity">
    <reaction evidence="1">
        <text>ATP + protein L-histidine = ADP + protein N-phospho-L-histidine.</text>
        <dbReference type="EC" id="2.7.13.3"/>
    </reaction>
</comment>
<dbReference type="CDD" id="cd00075">
    <property type="entry name" value="HATPase"/>
    <property type="match status" value="1"/>
</dbReference>
<dbReference type="InterPro" id="IPR003594">
    <property type="entry name" value="HATPase_dom"/>
</dbReference>
<dbReference type="PRINTS" id="PR00344">
    <property type="entry name" value="BCTRLSENSOR"/>
</dbReference>
<dbReference type="InterPro" id="IPR050980">
    <property type="entry name" value="2C_sensor_his_kinase"/>
</dbReference>
<evidence type="ECO:0000256" key="7">
    <source>
        <dbReference type="ARBA" id="ARBA00022777"/>
    </source>
</evidence>
<evidence type="ECO:0000256" key="9">
    <source>
        <dbReference type="SAM" id="Phobius"/>
    </source>
</evidence>
<dbReference type="AlphaFoldDB" id="A0A1I7N192"/>
<dbReference type="PROSITE" id="PS50885">
    <property type="entry name" value="HAMP"/>
    <property type="match status" value="1"/>
</dbReference>
<comment type="subcellular location">
    <subcellularLocation>
        <location evidence="2">Membrane</location>
    </subcellularLocation>
</comment>
<evidence type="ECO:0000256" key="1">
    <source>
        <dbReference type="ARBA" id="ARBA00000085"/>
    </source>
</evidence>
<dbReference type="Pfam" id="PF00672">
    <property type="entry name" value="HAMP"/>
    <property type="match status" value="1"/>
</dbReference>
<dbReference type="PANTHER" id="PTHR44936">
    <property type="entry name" value="SENSOR PROTEIN CREC"/>
    <property type="match status" value="1"/>
</dbReference>
<dbReference type="Proteomes" id="UP000199423">
    <property type="component" value="Unassembled WGS sequence"/>
</dbReference>
<dbReference type="SUPFAM" id="SSF55874">
    <property type="entry name" value="ATPase domain of HSP90 chaperone/DNA topoisomerase II/histidine kinase"/>
    <property type="match status" value="1"/>
</dbReference>
<evidence type="ECO:0000256" key="4">
    <source>
        <dbReference type="ARBA" id="ARBA00022553"/>
    </source>
</evidence>
<feature type="domain" description="HAMP" evidence="11">
    <location>
        <begin position="286"/>
        <end position="339"/>
    </location>
</feature>
<dbReference type="Pfam" id="PF02518">
    <property type="entry name" value="HATPase_c"/>
    <property type="match status" value="1"/>
</dbReference>
<gene>
    <name evidence="12" type="ORF">SAMN04488557_1007</name>
</gene>
<feature type="domain" description="Histidine kinase" evidence="10">
    <location>
        <begin position="389"/>
        <end position="605"/>
    </location>
</feature>
<dbReference type="CDD" id="cd06225">
    <property type="entry name" value="HAMP"/>
    <property type="match status" value="1"/>
</dbReference>
<keyword evidence="5" id="KW-0808">Transferase</keyword>
<keyword evidence="8" id="KW-0067">ATP-binding</keyword>
<evidence type="ECO:0000256" key="3">
    <source>
        <dbReference type="ARBA" id="ARBA00012438"/>
    </source>
</evidence>
<keyword evidence="9" id="KW-1133">Transmembrane helix</keyword>
<dbReference type="PANTHER" id="PTHR44936:SF10">
    <property type="entry name" value="SENSOR PROTEIN RSTB"/>
    <property type="match status" value="1"/>
</dbReference>
<dbReference type="GO" id="GO:0004673">
    <property type="term" value="F:protein histidine kinase activity"/>
    <property type="evidence" value="ECO:0007669"/>
    <property type="project" value="UniProtKB-EC"/>
</dbReference>
<dbReference type="InterPro" id="IPR004358">
    <property type="entry name" value="Sig_transdc_His_kin-like_C"/>
</dbReference>
<protein>
    <recommendedName>
        <fullName evidence="3">histidine kinase</fullName>
        <ecNumber evidence="3">2.7.13.3</ecNumber>
    </recommendedName>
</protein>
<dbReference type="PROSITE" id="PS50109">
    <property type="entry name" value="HIS_KIN"/>
    <property type="match status" value="1"/>
</dbReference>
<dbReference type="EC" id="2.7.13.3" evidence="3"/>
<evidence type="ECO:0000256" key="8">
    <source>
        <dbReference type="ARBA" id="ARBA00022840"/>
    </source>
</evidence>
<evidence type="ECO:0000313" key="13">
    <source>
        <dbReference type="Proteomes" id="UP000199423"/>
    </source>
</evidence>
<dbReference type="InterPro" id="IPR003660">
    <property type="entry name" value="HAMP_dom"/>
</dbReference>
<keyword evidence="9" id="KW-0472">Membrane</keyword>
<dbReference type="Gene3D" id="6.10.340.10">
    <property type="match status" value="1"/>
</dbReference>
<dbReference type="GO" id="GO:0007165">
    <property type="term" value="P:signal transduction"/>
    <property type="evidence" value="ECO:0007669"/>
    <property type="project" value="InterPro"/>
</dbReference>
<feature type="transmembrane region" description="Helical" evidence="9">
    <location>
        <begin position="265"/>
        <end position="284"/>
    </location>
</feature>
<evidence type="ECO:0000259" key="11">
    <source>
        <dbReference type="PROSITE" id="PS50885"/>
    </source>
</evidence>
<dbReference type="GO" id="GO:0005524">
    <property type="term" value="F:ATP binding"/>
    <property type="evidence" value="ECO:0007669"/>
    <property type="project" value="UniProtKB-KW"/>
</dbReference>
<dbReference type="InterPro" id="IPR036890">
    <property type="entry name" value="HATPase_C_sf"/>
</dbReference>
<name>A0A1I7N192_9HYPH</name>
<dbReference type="InterPro" id="IPR005467">
    <property type="entry name" value="His_kinase_dom"/>
</dbReference>
<dbReference type="PROSITE" id="PS51257">
    <property type="entry name" value="PROKAR_LIPOPROTEIN"/>
    <property type="match status" value="1"/>
</dbReference>
<dbReference type="STRING" id="51670.SAMN04488557_1007"/>
<dbReference type="Pfam" id="PF05228">
    <property type="entry name" value="CHASE4"/>
    <property type="match status" value="1"/>
</dbReference>
<organism evidence="12 13">
    <name type="scientific">Hyphomicrobium facile</name>
    <dbReference type="NCBI Taxonomy" id="51670"/>
    <lineage>
        <taxon>Bacteria</taxon>
        <taxon>Pseudomonadati</taxon>
        <taxon>Pseudomonadota</taxon>
        <taxon>Alphaproteobacteria</taxon>
        <taxon>Hyphomicrobiales</taxon>
        <taxon>Hyphomicrobiaceae</taxon>
        <taxon>Hyphomicrobium</taxon>
    </lineage>
</organism>
<dbReference type="Gene3D" id="3.30.565.10">
    <property type="entry name" value="Histidine kinase-like ATPase, C-terminal domain"/>
    <property type="match status" value="1"/>
</dbReference>
<keyword evidence="6" id="KW-0547">Nucleotide-binding</keyword>